<evidence type="ECO:0000313" key="2">
    <source>
        <dbReference type="Proteomes" id="UP000020561"/>
    </source>
</evidence>
<dbReference type="EMBL" id="JAOA01000003">
    <property type="protein sequence ID" value="EUA18586.1"/>
    <property type="molecule type" value="Genomic_DNA"/>
</dbReference>
<organism evidence="1 2">
    <name type="scientific">Mycobacterium kansasii 662</name>
    <dbReference type="NCBI Taxonomy" id="1299326"/>
    <lineage>
        <taxon>Bacteria</taxon>
        <taxon>Bacillati</taxon>
        <taxon>Actinomycetota</taxon>
        <taxon>Actinomycetes</taxon>
        <taxon>Mycobacteriales</taxon>
        <taxon>Mycobacteriaceae</taxon>
        <taxon>Mycobacterium</taxon>
    </lineage>
</organism>
<accession>X7ZHR0</accession>
<dbReference type="AlphaFoldDB" id="X7ZHR0"/>
<gene>
    <name evidence="1" type="ORF">I545_2520</name>
</gene>
<name>X7ZHR0_MYCKA</name>
<comment type="caution">
    <text evidence="1">The sequence shown here is derived from an EMBL/GenBank/DDBJ whole genome shotgun (WGS) entry which is preliminary data.</text>
</comment>
<protein>
    <submittedName>
        <fullName evidence="1">Uncharacterized protein</fullName>
    </submittedName>
</protein>
<proteinExistence type="predicted"/>
<sequence length="39" mass="4369">MGSDPPPRQRWWPPMALPSYPEHFRAELPVPSGAALGLR</sequence>
<evidence type="ECO:0000313" key="1">
    <source>
        <dbReference type="EMBL" id="EUA18586.1"/>
    </source>
</evidence>
<reference evidence="1 2" key="1">
    <citation type="submission" date="2013-12" db="EMBL/GenBank/DDBJ databases">
        <authorList>
            <person name="Brown-Elliot B."/>
            <person name="Wallace R."/>
            <person name="Lenaerts A."/>
            <person name="Ordway D."/>
            <person name="DeGroote M.A."/>
            <person name="Parker T."/>
            <person name="Sizemore C."/>
            <person name="Tallon L.J."/>
            <person name="Sadzewicz L.K."/>
            <person name="Sengamalay N."/>
            <person name="Fraser C.M."/>
            <person name="Hine E."/>
            <person name="Shefchek K.A."/>
            <person name="Das S.P."/>
            <person name="Tettelin H."/>
        </authorList>
    </citation>
    <scope>NUCLEOTIDE SEQUENCE [LARGE SCALE GENOMIC DNA]</scope>
    <source>
        <strain evidence="1 2">662</strain>
    </source>
</reference>
<dbReference type="Proteomes" id="UP000020561">
    <property type="component" value="Unassembled WGS sequence"/>
</dbReference>